<evidence type="ECO:0000256" key="1">
    <source>
        <dbReference type="SAM" id="Phobius"/>
    </source>
</evidence>
<keyword evidence="1" id="KW-1133">Transmembrane helix</keyword>
<dbReference type="GO" id="GO:0006814">
    <property type="term" value="P:sodium ion transport"/>
    <property type="evidence" value="ECO:0007669"/>
    <property type="project" value="TreeGrafter"/>
</dbReference>
<dbReference type="GO" id="GO:0030317">
    <property type="term" value="P:flagellated sperm motility"/>
    <property type="evidence" value="ECO:0007669"/>
    <property type="project" value="TreeGrafter"/>
</dbReference>
<gene>
    <name evidence="2" type="ORF">AV530_008186</name>
</gene>
<dbReference type="AlphaFoldDB" id="A0A1V4KV62"/>
<feature type="transmembrane region" description="Helical" evidence="1">
    <location>
        <begin position="73"/>
        <end position="93"/>
    </location>
</feature>
<comment type="caution">
    <text evidence="2">The sequence shown here is derived from an EMBL/GenBank/DDBJ whole genome shotgun (WGS) entry which is preliminary data.</text>
</comment>
<evidence type="ECO:0000313" key="2">
    <source>
        <dbReference type="EMBL" id="OPJ88181.1"/>
    </source>
</evidence>
<accession>A0A1V4KV62</accession>
<dbReference type="GO" id="GO:0001669">
    <property type="term" value="C:acrosomal vesicle"/>
    <property type="evidence" value="ECO:0007669"/>
    <property type="project" value="TreeGrafter"/>
</dbReference>
<name>A0A1V4KV62_PATFA</name>
<feature type="transmembrane region" description="Helical" evidence="1">
    <location>
        <begin position="150"/>
        <end position="169"/>
    </location>
</feature>
<evidence type="ECO:0000313" key="3">
    <source>
        <dbReference type="Proteomes" id="UP000190648"/>
    </source>
</evidence>
<dbReference type="PANTHER" id="PTHR47131:SF1">
    <property type="entry name" value="CATION CHANNEL SPERM-ASSOCIATED PROTEIN 3"/>
    <property type="match status" value="1"/>
</dbReference>
<dbReference type="STRING" id="372326.A0A1V4KV62"/>
<keyword evidence="3" id="KW-1185">Reference proteome</keyword>
<dbReference type="GO" id="GO:0005245">
    <property type="term" value="F:voltage-gated calcium channel activity"/>
    <property type="evidence" value="ECO:0007669"/>
    <property type="project" value="TreeGrafter"/>
</dbReference>
<dbReference type="PANTHER" id="PTHR47131">
    <property type="entry name" value="CATION CHANNEL SPERM-ASSOCIATED PROTEIN 3"/>
    <property type="match status" value="1"/>
</dbReference>
<organism evidence="2 3">
    <name type="scientific">Patagioenas fasciata monilis</name>
    <dbReference type="NCBI Taxonomy" id="372326"/>
    <lineage>
        <taxon>Eukaryota</taxon>
        <taxon>Metazoa</taxon>
        <taxon>Chordata</taxon>
        <taxon>Craniata</taxon>
        <taxon>Vertebrata</taxon>
        <taxon>Euteleostomi</taxon>
        <taxon>Archelosauria</taxon>
        <taxon>Archosauria</taxon>
        <taxon>Dinosauria</taxon>
        <taxon>Saurischia</taxon>
        <taxon>Theropoda</taxon>
        <taxon>Coelurosauria</taxon>
        <taxon>Aves</taxon>
        <taxon>Neognathae</taxon>
        <taxon>Neoaves</taxon>
        <taxon>Columbimorphae</taxon>
        <taxon>Columbiformes</taxon>
        <taxon>Columbidae</taxon>
        <taxon>Patagioenas</taxon>
    </lineage>
</organism>
<dbReference type="Proteomes" id="UP000190648">
    <property type="component" value="Unassembled WGS sequence"/>
</dbReference>
<dbReference type="EMBL" id="LSYS01001584">
    <property type="protein sequence ID" value="OPJ88181.1"/>
    <property type="molecule type" value="Genomic_DNA"/>
</dbReference>
<keyword evidence="1" id="KW-0472">Membrane</keyword>
<sequence length="201" mass="22982">MPCKQLWVRNSQEIDTSEMPECIARMTPRRHSYREGRYTSAKICIGCICEVAGTFFIIVYTTELLLKLYTGHIAYYNILDTAIVLIAFLPHLLPMGAVTCTHPEGTTKGFQTLCTLELKSSSRMRCKIAQGEDFSDQLNDIKKTLHHSDIIIMEGFCFTIPFIDLYLLFLDLQDDTRNRDNLALWLCMSLCHPRGDMESIA</sequence>
<proteinExistence type="predicted"/>
<dbReference type="GO" id="GO:0048240">
    <property type="term" value="P:sperm capacitation"/>
    <property type="evidence" value="ECO:0007669"/>
    <property type="project" value="TreeGrafter"/>
</dbReference>
<feature type="transmembrane region" description="Helical" evidence="1">
    <location>
        <begin position="39"/>
        <end position="61"/>
    </location>
</feature>
<reference evidence="2 3" key="1">
    <citation type="submission" date="2016-02" db="EMBL/GenBank/DDBJ databases">
        <title>Band-tailed pigeon sequencing and assembly.</title>
        <authorList>
            <person name="Soares A.E."/>
            <person name="Novak B.J."/>
            <person name="Rice E.S."/>
            <person name="O'Connell B."/>
            <person name="Chang D."/>
            <person name="Weber S."/>
            <person name="Shapiro B."/>
        </authorList>
    </citation>
    <scope>NUCLEOTIDE SEQUENCE [LARGE SCALE GENOMIC DNA]</scope>
    <source>
        <strain evidence="2">BTP2013</strain>
        <tissue evidence="2">Blood</tissue>
    </source>
</reference>
<keyword evidence="1" id="KW-0812">Transmembrane</keyword>
<dbReference type="OrthoDB" id="9394145at2759"/>
<protein>
    <submittedName>
        <fullName evidence="2">Uncharacterized protein</fullName>
    </submittedName>
</protein>
<dbReference type="GO" id="GO:0036128">
    <property type="term" value="C:CatSper complex"/>
    <property type="evidence" value="ECO:0007669"/>
    <property type="project" value="TreeGrafter"/>
</dbReference>